<dbReference type="Proteomes" id="UP000887578">
    <property type="component" value="Unplaced"/>
</dbReference>
<sequence>MPPLPQPPPPPPQPPYQYDNEEDKENVIQMMQAFQRRMNSRFNKAFFPWSQYFGVIYNKKMMSNSFEITLKKENNKFYFFVQLLPIGPVFINKFGCQIAIFDPERGNEKEFIELLSEFDIVNLSFIKISESDNDLIKYSDEMLKTLLASKKYSINQAPMTIFGGYIPEYLLKKYLPLIQSSNVMLRCNFGFEKPHYYDIIKAAKHQTCFHFDRKVIQKFSKKKHFIKLGETVLSNPTIEGFSFVCNFSRFNFKEFFEFIADPSLKIKNQTINLSFSFYSKLKWVAEFVGEANVKLNKILEDRAQESDSIRVVFNTAKKKVRFHGIQVAE</sequence>
<keyword evidence="1" id="KW-1185">Reference proteome</keyword>
<proteinExistence type="predicted"/>
<name>A0A914Q6E4_9BILA</name>
<evidence type="ECO:0000313" key="2">
    <source>
        <dbReference type="WBParaSite" id="PDA_v2.g27035.t1"/>
    </source>
</evidence>
<protein>
    <submittedName>
        <fullName evidence="2">DUF38 domain-containing protein</fullName>
    </submittedName>
</protein>
<reference evidence="2" key="1">
    <citation type="submission" date="2022-11" db="UniProtKB">
        <authorList>
            <consortium name="WormBaseParasite"/>
        </authorList>
    </citation>
    <scope>IDENTIFICATION</scope>
</reference>
<evidence type="ECO:0000313" key="1">
    <source>
        <dbReference type="Proteomes" id="UP000887578"/>
    </source>
</evidence>
<dbReference type="AlphaFoldDB" id="A0A914Q6E4"/>
<accession>A0A914Q6E4</accession>
<organism evidence="1 2">
    <name type="scientific">Panagrolaimus davidi</name>
    <dbReference type="NCBI Taxonomy" id="227884"/>
    <lineage>
        <taxon>Eukaryota</taxon>
        <taxon>Metazoa</taxon>
        <taxon>Ecdysozoa</taxon>
        <taxon>Nematoda</taxon>
        <taxon>Chromadorea</taxon>
        <taxon>Rhabditida</taxon>
        <taxon>Tylenchina</taxon>
        <taxon>Panagrolaimomorpha</taxon>
        <taxon>Panagrolaimoidea</taxon>
        <taxon>Panagrolaimidae</taxon>
        <taxon>Panagrolaimus</taxon>
    </lineage>
</organism>
<dbReference type="WBParaSite" id="PDA_v2.g27035.t1">
    <property type="protein sequence ID" value="PDA_v2.g27035.t1"/>
    <property type="gene ID" value="PDA_v2.g27035"/>
</dbReference>